<feature type="compositionally biased region" description="Acidic residues" evidence="1">
    <location>
        <begin position="14"/>
        <end position="23"/>
    </location>
</feature>
<keyword evidence="3" id="KW-1185">Reference proteome</keyword>
<dbReference type="PANTHER" id="PTHR35166:SF11">
    <property type="entry name" value="OS05G0151550 PROTEIN"/>
    <property type="match status" value="1"/>
</dbReference>
<name>A0A8I6Z5B3_HORVV</name>
<evidence type="ECO:0000256" key="1">
    <source>
        <dbReference type="SAM" id="MobiDB-lite"/>
    </source>
</evidence>
<reference evidence="2" key="3">
    <citation type="submission" date="2022-01" db="UniProtKB">
        <authorList>
            <consortium name="EnsemblPlants"/>
        </authorList>
    </citation>
    <scope>IDENTIFICATION</scope>
    <source>
        <strain evidence="2">subsp. vulgare</strain>
    </source>
</reference>
<dbReference type="EnsemblPlants" id="HORVU.MOREX.r3.6HG0633260.1">
    <property type="protein sequence ID" value="HORVU.MOREX.r3.6HG0633260.1.CDS1"/>
    <property type="gene ID" value="HORVU.MOREX.r3.6HG0633260"/>
</dbReference>
<organism evidence="2 3">
    <name type="scientific">Hordeum vulgare subsp. vulgare</name>
    <name type="common">Domesticated barley</name>
    <dbReference type="NCBI Taxonomy" id="112509"/>
    <lineage>
        <taxon>Eukaryota</taxon>
        <taxon>Viridiplantae</taxon>
        <taxon>Streptophyta</taxon>
        <taxon>Embryophyta</taxon>
        <taxon>Tracheophyta</taxon>
        <taxon>Spermatophyta</taxon>
        <taxon>Magnoliopsida</taxon>
        <taxon>Liliopsida</taxon>
        <taxon>Poales</taxon>
        <taxon>Poaceae</taxon>
        <taxon>BOP clade</taxon>
        <taxon>Pooideae</taxon>
        <taxon>Triticodae</taxon>
        <taxon>Triticeae</taxon>
        <taxon>Hordeinae</taxon>
        <taxon>Hordeum</taxon>
    </lineage>
</organism>
<evidence type="ECO:0000313" key="3">
    <source>
        <dbReference type="Proteomes" id="UP000011116"/>
    </source>
</evidence>
<reference evidence="3" key="1">
    <citation type="journal article" date="2012" name="Nature">
        <title>A physical, genetic and functional sequence assembly of the barley genome.</title>
        <authorList>
            <consortium name="The International Barley Genome Sequencing Consortium"/>
            <person name="Mayer K.F."/>
            <person name="Waugh R."/>
            <person name="Brown J.W."/>
            <person name="Schulman A."/>
            <person name="Langridge P."/>
            <person name="Platzer M."/>
            <person name="Fincher G.B."/>
            <person name="Muehlbauer G.J."/>
            <person name="Sato K."/>
            <person name="Close T.J."/>
            <person name="Wise R.P."/>
            <person name="Stein N."/>
        </authorList>
    </citation>
    <scope>NUCLEOTIDE SEQUENCE [LARGE SCALE GENOMIC DNA]</scope>
    <source>
        <strain evidence="3">cv. Morex</strain>
    </source>
</reference>
<dbReference type="PANTHER" id="PTHR35166">
    <property type="entry name" value="OS05G0193700 PROTEIN-RELATED"/>
    <property type="match status" value="1"/>
</dbReference>
<dbReference type="Gramene" id="HORVU.MOREX.r3.6HG0633270.1">
    <property type="protein sequence ID" value="HORVU.MOREX.r3.6HG0633270.1.CDS1"/>
    <property type="gene ID" value="HORVU.MOREX.r3.6HG0633270"/>
</dbReference>
<accession>A0A8I6Z5B3</accession>
<dbReference type="AlphaFoldDB" id="A0A8I6Z5B3"/>
<dbReference type="Proteomes" id="UP000011116">
    <property type="component" value="Chromosome 6H"/>
</dbReference>
<evidence type="ECO:0000313" key="2">
    <source>
        <dbReference type="EnsemblPlants" id="HORVU.MOREX.r3.6HG0633260.1.CDS1"/>
    </source>
</evidence>
<feature type="region of interest" description="Disordered" evidence="1">
    <location>
        <begin position="170"/>
        <end position="203"/>
    </location>
</feature>
<reference evidence="2" key="2">
    <citation type="submission" date="2020-10" db="EMBL/GenBank/DDBJ databases">
        <authorList>
            <person name="Scholz U."/>
            <person name="Mascher M."/>
            <person name="Fiebig A."/>
        </authorList>
    </citation>
    <scope>NUCLEOTIDE SEQUENCE [LARGE SCALE GENOMIC DNA]</scope>
    <source>
        <strain evidence="2">cv. Morex</strain>
    </source>
</reference>
<feature type="compositionally biased region" description="Acidic residues" evidence="1">
    <location>
        <begin position="177"/>
        <end position="203"/>
    </location>
</feature>
<protein>
    <submittedName>
        <fullName evidence="2">Uncharacterized protein</fullName>
    </submittedName>
</protein>
<dbReference type="EnsemblPlants" id="HORVU.MOREX.r3.6HG0633270.1">
    <property type="protein sequence ID" value="HORVU.MOREX.r3.6HG0633270.1.CDS1"/>
    <property type="gene ID" value="HORVU.MOREX.r3.6HG0633270"/>
</dbReference>
<dbReference type="Gramene" id="HORVU.MOREX.r2.6HG0525970.1">
    <property type="protein sequence ID" value="HORVU.MOREX.r2.6HG0525970.1.CDS.1"/>
    <property type="gene ID" value="HORVU.MOREX.r2.6HG0525970"/>
</dbReference>
<feature type="region of interest" description="Disordered" evidence="1">
    <location>
        <begin position="1"/>
        <end position="30"/>
    </location>
</feature>
<proteinExistence type="predicted"/>
<dbReference type="Gramene" id="HORVU.MOREX.r2.6HG0525980.1">
    <property type="protein sequence ID" value="HORVU.MOREX.r2.6HG0525980.1.CDS.1"/>
    <property type="gene ID" value="HORVU.MOREX.r2.6HG0525980"/>
</dbReference>
<dbReference type="Gramene" id="HORVU.MOREX.r3.6HG0633260.1">
    <property type="protein sequence ID" value="HORVU.MOREX.r3.6HG0633260.1.CDS1"/>
    <property type="gene ID" value="HORVU.MOREX.r3.6HG0633260"/>
</dbReference>
<sequence length="203" mass="23784">MMMAGEDGYSSEELSQDEQEQEQEAAAAAAAEASWNGIVARARARVRSRLGAIPKRRVQDEDVIFILSLERDGVDYLDGQGHRRYTPDKAKEMIDMLLKDDHPDDEIEERQARVMRELSDKGYAESHNYRVADDDEYIDEINEWTSIQWERIQAASARRRRLARSRVAVKDHHEQDCYSEEEEDYRELQLEEEEEEEIIQQAY</sequence>